<evidence type="ECO:0000313" key="11">
    <source>
        <dbReference type="Proteomes" id="UP001168877"/>
    </source>
</evidence>
<keyword evidence="5 8" id="KW-0063">Aspartyl esterase</keyword>
<dbReference type="AlphaFoldDB" id="A0AA39SW36"/>
<accession>A0AA39SW36</accession>
<dbReference type="InterPro" id="IPR000070">
    <property type="entry name" value="Pectinesterase_cat"/>
</dbReference>
<comment type="caution">
    <text evidence="10">The sequence shown here is derived from an EMBL/GenBank/DDBJ whole genome shotgun (WGS) entry which is preliminary data.</text>
</comment>
<dbReference type="PANTHER" id="PTHR31321:SF87">
    <property type="entry name" value="PECTINESTERASE 63-RELATED"/>
    <property type="match status" value="1"/>
</dbReference>
<evidence type="ECO:0000259" key="9">
    <source>
        <dbReference type="Pfam" id="PF01095"/>
    </source>
</evidence>
<sequence>MTRAYIEGTVDFIFGRGKSIYLNTQLHMLQDNGMTVITAQARDSPAEDVGYSFVHCQVTGIGNMTYLVLEWFFPTPPWARSSIALDGLITSNLNASRVFTLQNTSVLDLEQIKLGVLNTQRRSQTHKSNPSLPLVIFKALNGSFLLHVSKFIQ</sequence>
<dbReference type="Pfam" id="PF01095">
    <property type="entry name" value="Pectinesterase"/>
    <property type="match status" value="1"/>
</dbReference>
<comment type="similarity">
    <text evidence="2">Belongs to the pectinesterase family.</text>
</comment>
<comment type="catalytic activity">
    <reaction evidence="6 8">
        <text>[(1-&gt;4)-alpha-D-galacturonosyl methyl ester](n) + n H2O = [(1-&gt;4)-alpha-D-galacturonosyl](n) + n methanol + n H(+)</text>
        <dbReference type="Rhea" id="RHEA:22380"/>
        <dbReference type="Rhea" id="RHEA-COMP:14570"/>
        <dbReference type="Rhea" id="RHEA-COMP:14573"/>
        <dbReference type="ChEBI" id="CHEBI:15377"/>
        <dbReference type="ChEBI" id="CHEBI:15378"/>
        <dbReference type="ChEBI" id="CHEBI:17790"/>
        <dbReference type="ChEBI" id="CHEBI:140522"/>
        <dbReference type="ChEBI" id="CHEBI:140523"/>
        <dbReference type="EC" id="3.1.1.11"/>
    </reaction>
</comment>
<dbReference type="PANTHER" id="PTHR31321">
    <property type="entry name" value="ACYL-COA THIOESTER HYDROLASE YBHC-RELATED"/>
    <property type="match status" value="1"/>
</dbReference>
<name>A0AA39SW36_ACESA</name>
<dbReference type="PROSITE" id="PS00503">
    <property type="entry name" value="PECTINESTERASE_2"/>
    <property type="match status" value="1"/>
</dbReference>
<dbReference type="InterPro" id="IPR012334">
    <property type="entry name" value="Pectin_lyas_fold"/>
</dbReference>
<keyword evidence="11" id="KW-1185">Reference proteome</keyword>
<dbReference type="EC" id="3.1.1.11" evidence="3 8"/>
<feature type="domain" description="Pectinesterase catalytic" evidence="9">
    <location>
        <begin position="4"/>
        <end position="65"/>
    </location>
</feature>
<reference evidence="10" key="1">
    <citation type="journal article" date="2022" name="Plant J.">
        <title>Strategies of tolerance reflected in two North American maple genomes.</title>
        <authorList>
            <person name="McEvoy S.L."/>
            <person name="Sezen U.U."/>
            <person name="Trouern-Trend A."/>
            <person name="McMahon S.M."/>
            <person name="Schaberg P.G."/>
            <person name="Yang J."/>
            <person name="Wegrzyn J.L."/>
            <person name="Swenson N.G."/>
        </authorList>
    </citation>
    <scope>NUCLEOTIDE SEQUENCE</scope>
    <source>
        <strain evidence="10">NS2018</strain>
    </source>
</reference>
<keyword evidence="4 8" id="KW-0378">Hydrolase</keyword>
<feature type="active site" evidence="7">
    <location>
        <position position="11"/>
    </location>
</feature>
<dbReference type="InterPro" id="IPR033131">
    <property type="entry name" value="Pectinesterase_Asp_AS"/>
</dbReference>
<evidence type="ECO:0000256" key="4">
    <source>
        <dbReference type="ARBA" id="ARBA00022801"/>
    </source>
</evidence>
<reference evidence="10" key="2">
    <citation type="submission" date="2023-06" db="EMBL/GenBank/DDBJ databases">
        <authorList>
            <person name="Swenson N.G."/>
            <person name="Wegrzyn J.L."/>
            <person name="Mcevoy S.L."/>
        </authorList>
    </citation>
    <scope>NUCLEOTIDE SEQUENCE</scope>
    <source>
        <strain evidence="10">NS2018</strain>
        <tissue evidence="10">Leaf</tissue>
    </source>
</reference>
<organism evidence="10 11">
    <name type="scientific">Acer saccharum</name>
    <name type="common">Sugar maple</name>
    <dbReference type="NCBI Taxonomy" id="4024"/>
    <lineage>
        <taxon>Eukaryota</taxon>
        <taxon>Viridiplantae</taxon>
        <taxon>Streptophyta</taxon>
        <taxon>Embryophyta</taxon>
        <taxon>Tracheophyta</taxon>
        <taxon>Spermatophyta</taxon>
        <taxon>Magnoliopsida</taxon>
        <taxon>eudicotyledons</taxon>
        <taxon>Gunneridae</taxon>
        <taxon>Pentapetalae</taxon>
        <taxon>rosids</taxon>
        <taxon>malvids</taxon>
        <taxon>Sapindales</taxon>
        <taxon>Sapindaceae</taxon>
        <taxon>Hippocastanoideae</taxon>
        <taxon>Acereae</taxon>
        <taxon>Acer</taxon>
    </lineage>
</organism>
<dbReference type="InterPro" id="IPR011050">
    <property type="entry name" value="Pectin_lyase_fold/virulence"/>
</dbReference>
<dbReference type="Proteomes" id="UP001168877">
    <property type="component" value="Unassembled WGS sequence"/>
</dbReference>
<dbReference type="SUPFAM" id="SSF51126">
    <property type="entry name" value="Pectin lyase-like"/>
    <property type="match status" value="1"/>
</dbReference>
<evidence type="ECO:0000256" key="3">
    <source>
        <dbReference type="ARBA" id="ARBA00013229"/>
    </source>
</evidence>
<comment type="pathway">
    <text evidence="1 8">Glycan metabolism; pectin degradation; 2-dehydro-3-deoxy-D-gluconate from pectin: step 1/5.</text>
</comment>
<gene>
    <name evidence="10" type="ORF">LWI29_002871</name>
</gene>
<evidence type="ECO:0000256" key="2">
    <source>
        <dbReference type="ARBA" id="ARBA00008891"/>
    </source>
</evidence>
<proteinExistence type="inferred from homology"/>
<evidence type="ECO:0000256" key="7">
    <source>
        <dbReference type="PROSITE-ProRule" id="PRU10040"/>
    </source>
</evidence>
<evidence type="ECO:0000313" key="10">
    <source>
        <dbReference type="EMBL" id="KAK0599164.1"/>
    </source>
</evidence>
<evidence type="ECO:0000256" key="1">
    <source>
        <dbReference type="ARBA" id="ARBA00005184"/>
    </source>
</evidence>
<dbReference type="GO" id="GO:0030599">
    <property type="term" value="F:pectinesterase activity"/>
    <property type="evidence" value="ECO:0007669"/>
    <property type="project" value="UniProtKB-UniRule"/>
</dbReference>
<evidence type="ECO:0000256" key="6">
    <source>
        <dbReference type="ARBA" id="ARBA00047928"/>
    </source>
</evidence>
<dbReference type="GO" id="GO:0045490">
    <property type="term" value="P:pectin catabolic process"/>
    <property type="evidence" value="ECO:0007669"/>
    <property type="project" value="UniProtKB-UniRule"/>
</dbReference>
<evidence type="ECO:0000256" key="8">
    <source>
        <dbReference type="RuleBase" id="RU000589"/>
    </source>
</evidence>
<protein>
    <recommendedName>
        <fullName evidence="3 8">Pectinesterase</fullName>
        <ecNumber evidence="3 8">3.1.1.11</ecNumber>
    </recommendedName>
</protein>
<dbReference type="Gene3D" id="2.160.20.10">
    <property type="entry name" value="Single-stranded right-handed beta-helix, Pectin lyase-like"/>
    <property type="match status" value="1"/>
</dbReference>
<dbReference type="EMBL" id="JAUESC010000003">
    <property type="protein sequence ID" value="KAK0599164.1"/>
    <property type="molecule type" value="Genomic_DNA"/>
</dbReference>
<dbReference type="GO" id="GO:0042545">
    <property type="term" value="P:cell wall modification"/>
    <property type="evidence" value="ECO:0007669"/>
    <property type="project" value="UniProtKB-UniRule"/>
</dbReference>
<evidence type="ECO:0000256" key="5">
    <source>
        <dbReference type="ARBA" id="ARBA00023085"/>
    </source>
</evidence>